<proteinExistence type="predicted"/>
<feature type="region of interest" description="Disordered" evidence="1">
    <location>
        <begin position="1"/>
        <end position="55"/>
    </location>
</feature>
<name>A0A0B6ZPI4_9EUPU</name>
<evidence type="ECO:0000313" key="2">
    <source>
        <dbReference type="EMBL" id="CEK70443.1"/>
    </source>
</evidence>
<feature type="compositionally biased region" description="Polar residues" evidence="1">
    <location>
        <begin position="92"/>
        <end position="113"/>
    </location>
</feature>
<reference evidence="2" key="1">
    <citation type="submission" date="2014-12" db="EMBL/GenBank/DDBJ databases">
        <title>Insight into the proteome of Arion vulgaris.</title>
        <authorList>
            <person name="Aradska J."/>
            <person name="Bulat T."/>
            <person name="Smidak R."/>
            <person name="Sarate P."/>
            <person name="Gangsoo J."/>
            <person name="Sialana F."/>
            <person name="Bilban M."/>
            <person name="Lubec G."/>
        </authorList>
    </citation>
    <scope>NUCLEOTIDE SEQUENCE</scope>
    <source>
        <tissue evidence="2">Skin</tissue>
    </source>
</reference>
<dbReference type="AlphaFoldDB" id="A0A0B6ZPI4"/>
<evidence type="ECO:0000256" key="1">
    <source>
        <dbReference type="SAM" id="MobiDB-lite"/>
    </source>
</evidence>
<feature type="compositionally biased region" description="Basic and acidic residues" evidence="1">
    <location>
        <begin position="1"/>
        <end position="22"/>
    </location>
</feature>
<feature type="region of interest" description="Disordered" evidence="1">
    <location>
        <begin position="74"/>
        <end position="113"/>
    </location>
</feature>
<sequence>MEDNKVEDMMSKLGKAKAEKVGGSRQNRRRYASGGSSQDKEKMSDEEVTVGTTNAASDIIADMERVMPKKEIREQAAIKPQKLNVVPKNDFQRNPSQKPLFQPQKQYDNLKNL</sequence>
<gene>
    <name evidence="2" type="primary">ORF74174</name>
</gene>
<protein>
    <submittedName>
        <fullName evidence="2">Uncharacterized protein</fullName>
    </submittedName>
</protein>
<organism evidence="2">
    <name type="scientific">Arion vulgaris</name>
    <dbReference type="NCBI Taxonomy" id="1028688"/>
    <lineage>
        <taxon>Eukaryota</taxon>
        <taxon>Metazoa</taxon>
        <taxon>Spiralia</taxon>
        <taxon>Lophotrochozoa</taxon>
        <taxon>Mollusca</taxon>
        <taxon>Gastropoda</taxon>
        <taxon>Heterobranchia</taxon>
        <taxon>Euthyneura</taxon>
        <taxon>Panpulmonata</taxon>
        <taxon>Eupulmonata</taxon>
        <taxon>Stylommatophora</taxon>
        <taxon>Helicina</taxon>
        <taxon>Arionoidea</taxon>
        <taxon>Arionidae</taxon>
        <taxon>Arion</taxon>
    </lineage>
</organism>
<dbReference type="EMBL" id="HACG01023578">
    <property type="protein sequence ID" value="CEK70443.1"/>
    <property type="molecule type" value="Transcribed_RNA"/>
</dbReference>
<accession>A0A0B6ZPI4</accession>